<sequence length="55" mass="6186">MEHGKPAPWEHRSLHIDSLGNPLNSYAIDHLPEGWNIVASESSPLLGSLAERYEY</sequence>
<proteinExistence type="predicted"/>
<dbReference type="EMBL" id="UEGW01000002">
    <property type="protein sequence ID" value="SSA20659.1"/>
    <property type="molecule type" value="Genomic_DNA"/>
</dbReference>
<dbReference type="Proteomes" id="UP000252015">
    <property type="component" value="Unassembled WGS sequence"/>
</dbReference>
<name>A0A375Z5J8_MYCSH</name>
<gene>
    <name evidence="1" type="primary">cpnT</name>
    <name evidence="1" type="ORF">MSP7336_04691</name>
</gene>
<reference evidence="1 2" key="1">
    <citation type="submission" date="2018-05" db="EMBL/GenBank/DDBJ databases">
        <authorList>
            <consortium name="IHU Genomes"/>
        </authorList>
    </citation>
    <scope>NUCLEOTIDE SEQUENCE [LARGE SCALE GENOMIC DNA]</scope>
    <source>
        <strain evidence="1 2">P7336</strain>
    </source>
</reference>
<organism evidence="1 2">
    <name type="scientific">Mycobacterium shimoidei</name>
    <dbReference type="NCBI Taxonomy" id="29313"/>
    <lineage>
        <taxon>Bacteria</taxon>
        <taxon>Bacillati</taxon>
        <taxon>Actinomycetota</taxon>
        <taxon>Actinomycetes</taxon>
        <taxon>Mycobacteriales</taxon>
        <taxon>Mycobacteriaceae</taxon>
        <taxon>Mycobacterium</taxon>
    </lineage>
</organism>
<protein>
    <submittedName>
        <fullName evidence="1">Outer membrane channel protein CpnT</fullName>
    </submittedName>
</protein>
<dbReference type="AlphaFoldDB" id="A0A375Z5J8"/>
<accession>A0A375Z5J8</accession>
<keyword evidence="2" id="KW-1185">Reference proteome</keyword>
<evidence type="ECO:0000313" key="1">
    <source>
        <dbReference type="EMBL" id="SSA20659.1"/>
    </source>
</evidence>
<evidence type="ECO:0000313" key="2">
    <source>
        <dbReference type="Proteomes" id="UP000252015"/>
    </source>
</evidence>